<feature type="region of interest" description="Disordered" evidence="1">
    <location>
        <begin position="11"/>
        <end position="393"/>
    </location>
</feature>
<accession>U1HV42</accession>
<feature type="compositionally biased region" description="Polar residues" evidence="1">
    <location>
        <begin position="299"/>
        <end position="316"/>
    </location>
</feature>
<dbReference type="HOGENOM" id="CLU_652162_0_0_1"/>
<feature type="compositionally biased region" description="Polar residues" evidence="1">
    <location>
        <begin position="58"/>
        <end position="75"/>
    </location>
</feature>
<evidence type="ECO:0000313" key="3">
    <source>
        <dbReference type="Proteomes" id="UP000019373"/>
    </source>
</evidence>
<protein>
    <submittedName>
        <fullName evidence="2">Uncharacterized protein</fullName>
    </submittedName>
</protein>
<proteinExistence type="predicted"/>
<feature type="compositionally biased region" description="Polar residues" evidence="1">
    <location>
        <begin position="109"/>
        <end position="126"/>
    </location>
</feature>
<feature type="compositionally biased region" description="Basic and acidic residues" evidence="1">
    <location>
        <begin position="43"/>
        <end position="56"/>
    </location>
</feature>
<gene>
    <name evidence="2" type="ORF">EPUS_03035</name>
</gene>
<evidence type="ECO:0000256" key="1">
    <source>
        <dbReference type="SAM" id="MobiDB-lite"/>
    </source>
</evidence>
<feature type="compositionally biased region" description="Low complexity" evidence="1">
    <location>
        <begin position="277"/>
        <end position="295"/>
    </location>
</feature>
<dbReference type="EMBL" id="KE720972">
    <property type="protein sequence ID" value="ERF73194.1"/>
    <property type="molecule type" value="Genomic_DNA"/>
</dbReference>
<keyword evidence="3" id="KW-1185">Reference proteome</keyword>
<evidence type="ECO:0000313" key="2">
    <source>
        <dbReference type="EMBL" id="ERF73194.1"/>
    </source>
</evidence>
<feature type="compositionally biased region" description="Pro residues" evidence="1">
    <location>
        <begin position="204"/>
        <end position="214"/>
    </location>
</feature>
<feature type="compositionally biased region" description="Low complexity" evidence="1">
    <location>
        <begin position="135"/>
        <end position="152"/>
    </location>
</feature>
<dbReference type="Proteomes" id="UP000019373">
    <property type="component" value="Unassembled WGS sequence"/>
</dbReference>
<organism evidence="2 3">
    <name type="scientific">Endocarpon pusillum (strain Z07020 / HMAS-L-300199)</name>
    <name type="common">Lichen-forming fungus</name>
    <dbReference type="NCBI Taxonomy" id="1263415"/>
    <lineage>
        <taxon>Eukaryota</taxon>
        <taxon>Fungi</taxon>
        <taxon>Dikarya</taxon>
        <taxon>Ascomycota</taxon>
        <taxon>Pezizomycotina</taxon>
        <taxon>Eurotiomycetes</taxon>
        <taxon>Chaetothyriomycetidae</taxon>
        <taxon>Verrucariales</taxon>
        <taxon>Verrucariaceae</taxon>
        <taxon>Endocarpon</taxon>
    </lineage>
</organism>
<dbReference type="RefSeq" id="XP_007801168.1">
    <property type="nucleotide sequence ID" value="XM_007802977.1"/>
</dbReference>
<sequence length="421" mass="45173">MGAFSCFGCFGEQKNSSPESPKPARQVLANVTDEKNVSSVRKVSTEHEAIGKEDAKSATPQDVSPTEEAVSTSIRAPSPLLDPSVNLPPSAAIEGSSIKDPLLTEKTQEVQAPASSKISDARTSPTDVPISQLIRSASSASSRGKADSAGSSLKQVSTEATTPPRTPVETEAKSVLAAQLSAEKVNTEIKTDDTPQSLAEAEPLFPPQVAPQPPNDITDLKIIEALPPSPPPSTDTKPTLHLKTTSPLPSPGIRRPSFEDDTPITPLNPQPKPTGVSDANTSTITATTDSSSTSIPERLTTNRVSTAPVESTTLARSKTEKRKSGLTRFLSVSSHNKGKAEIDGKERKRQSRFRWSGIPSKEIDNEEPAPGLAVVKEGEGEEHREKEKTSLEKEVEKEAERVKVEGRKWREEGDNESLYCY</sequence>
<dbReference type="AlphaFoldDB" id="U1HV42"/>
<feature type="compositionally biased region" description="Polar residues" evidence="1">
    <location>
        <begin position="153"/>
        <end position="163"/>
    </location>
</feature>
<name>U1HV42_ENDPU</name>
<dbReference type="GeneID" id="19238083"/>
<dbReference type="OrthoDB" id="10437570at2759"/>
<feature type="compositionally biased region" description="Polar residues" evidence="1">
    <location>
        <begin position="234"/>
        <end position="247"/>
    </location>
</feature>
<feature type="compositionally biased region" description="Basic and acidic residues" evidence="1">
    <location>
        <begin position="376"/>
        <end position="393"/>
    </location>
</feature>
<reference evidence="3" key="1">
    <citation type="journal article" date="2014" name="BMC Genomics">
        <title>Genome characteristics reveal the impact of lichenization on lichen-forming fungus Endocarpon pusillum Hedwig (Verrucariales, Ascomycota).</title>
        <authorList>
            <person name="Wang Y.-Y."/>
            <person name="Liu B."/>
            <person name="Zhang X.-Y."/>
            <person name="Zhou Q.-M."/>
            <person name="Zhang T."/>
            <person name="Li H."/>
            <person name="Yu Y.-F."/>
            <person name="Zhang X.-L."/>
            <person name="Hao X.-Y."/>
            <person name="Wang M."/>
            <person name="Wang L."/>
            <person name="Wei J.-C."/>
        </authorList>
    </citation>
    <scope>NUCLEOTIDE SEQUENCE [LARGE SCALE GENOMIC DNA]</scope>
    <source>
        <strain evidence="3">Z07020 / HMAS-L-300199</strain>
    </source>
</reference>